<accession>A0A6P1MAE3</accession>
<organism evidence="2 3">
    <name type="scientific">Tichowtungia aerotolerans</name>
    <dbReference type="NCBI Taxonomy" id="2697043"/>
    <lineage>
        <taxon>Bacteria</taxon>
        <taxon>Pseudomonadati</taxon>
        <taxon>Kiritimatiellota</taxon>
        <taxon>Tichowtungiia</taxon>
        <taxon>Tichowtungiales</taxon>
        <taxon>Tichowtungiaceae</taxon>
        <taxon>Tichowtungia</taxon>
    </lineage>
</organism>
<dbReference type="EMBL" id="CP047593">
    <property type="protein sequence ID" value="QHI69068.1"/>
    <property type="molecule type" value="Genomic_DNA"/>
</dbReference>
<dbReference type="KEGG" id="taer:GT409_06285"/>
<reference evidence="2 3" key="1">
    <citation type="submission" date="2020-01" db="EMBL/GenBank/DDBJ databases">
        <title>Ponticoccus aerotolerans gen. nov., sp. nov., an anaerobic bacterium and proposal of Ponticoccusceae fam. nov., Ponticoccusles ord. nov. and Ponticoccuse classis nov. in the phylum Kiritimatiellaeota.</title>
        <authorList>
            <person name="Zhou L.Y."/>
            <person name="Du Z.J."/>
        </authorList>
    </citation>
    <scope>NUCLEOTIDE SEQUENCE [LARGE SCALE GENOMIC DNA]</scope>
    <source>
        <strain evidence="2 3">S-5007</strain>
    </source>
</reference>
<name>A0A6P1MAE3_9BACT</name>
<proteinExistence type="predicted"/>
<gene>
    <name evidence="2" type="ORF">GT409_06285</name>
</gene>
<keyword evidence="1" id="KW-0812">Transmembrane</keyword>
<evidence type="ECO:0000313" key="3">
    <source>
        <dbReference type="Proteomes" id="UP000464954"/>
    </source>
</evidence>
<evidence type="ECO:0000313" key="2">
    <source>
        <dbReference type="EMBL" id="QHI69068.1"/>
    </source>
</evidence>
<sequence length="222" mass="25066">MTSPSKQIWAYLHRELSDTEKSQFEQALQEDSDLRQAYEEQMSTHAALGELLTPSVEEILSEEELTEKLIAEWAAEHPEQLEDRTPKTRRKILPFALPLAAAAALVILFALPSGPIRWQSTVYGSAPRLRGDSAEQSRYTKAQFKQAVGELQKTVESSCDASKKWTLRIYLQELADGALGIEVTGHSHHNTGLSKVWEKSFQSLENFREEVPRFGKQIANEL</sequence>
<keyword evidence="3" id="KW-1185">Reference proteome</keyword>
<dbReference type="RefSeq" id="WP_160628031.1">
    <property type="nucleotide sequence ID" value="NZ_CP047593.1"/>
</dbReference>
<dbReference type="AlphaFoldDB" id="A0A6P1MAE3"/>
<keyword evidence="1" id="KW-1133">Transmembrane helix</keyword>
<feature type="transmembrane region" description="Helical" evidence="1">
    <location>
        <begin position="92"/>
        <end position="111"/>
    </location>
</feature>
<evidence type="ECO:0000256" key="1">
    <source>
        <dbReference type="SAM" id="Phobius"/>
    </source>
</evidence>
<keyword evidence="1" id="KW-0472">Membrane</keyword>
<dbReference type="Proteomes" id="UP000464954">
    <property type="component" value="Chromosome"/>
</dbReference>
<protein>
    <submittedName>
        <fullName evidence="2">Uncharacterized protein</fullName>
    </submittedName>
</protein>